<dbReference type="PANTHER" id="PTHR45453">
    <property type="entry name" value="PHOSPHATE REGULON SENSOR PROTEIN PHOR"/>
    <property type="match status" value="1"/>
</dbReference>
<evidence type="ECO:0000259" key="9">
    <source>
        <dbReference type="PROSITE" id="PS50109"/>
    </source>
</evidence>
<evidence type="ECO:0000313" key="11">
    <source>
        <dbReference type="Proteomes" id="UP001139006"/>
    </source>
</evidence>
<dbReference type="AlphaFoldDB" id="A0A9X2FK01"/>
<keyword evidence="11" id="KW-1185">Reference proteome</keyword>
<dbReference type="InterPro" id="IPR008358">
    <property type="entry name" value="Sig_transdc_His_kin/Pase_MprB"/>
</dbReference>
<evidence type="ECO:0000256" key="7">
    <source>
        <dbReference type="ARBA" id="ARBA00023012"/>
    </source>
</evidence>
<dbReference type="InterPro" id="IPR050351">
    <property type="entry name" value="BphY/WalK/GraS-like"/>
</dbReference>
<evidence type="ECO:0000256" key="5">
    <source>
        <dbReference type="ARBA" id="ARBA00022679"/>
    </source>
</evidence>
<evidence type="ECO:0000313" key="10">
    <source>
        <dbReference type="EMBL" id="MCP0885723.1"/>
    </source>
</evidence>
<keyword evidence="7" id="KW-0902">Two-component regulatory system</keyword>
<accession>A0A9X2FK01</accession>
<sequence length="297" mass="33969">MITILSIALVVLGGIIGYLLYVLFDYRQITKQISFINHERTNQQLKCNSRNKNVVALDQQINQLLDAQQKVTRKYVKSQNQLNLAIHNISHDLRTPLTVASGYTQVLLKTNNLDSDAKKQLASINRNLNALTKNLDLLLLYNRLIEKRITPNLQQVDVSKITQQAILNIYDALKEKGIFVNLDIQPQLVWSMDEAIFQRIIQNIFGNILDHGSKQATIFLRKEGTELILLVKNQLLQPIKNPQNLIDRFYTEDLARKTKNSGLGLYIVAELTKLLNGKVDIATHDLEFEIKLVFKIV</sequence>
<gene>
    <name evidence="10" type="ORF">LB941_00055</name>
</gene>
<dbReference type="InterPro" id="IPR003661">
    <property type="entry name" value="HisK_dim/P_dom"/>
</dbReference>
<dbReference type="InterPro" id="IPR003594">
    <property type="entry name" value="HATPase_dom"/>
</dbReference>
<comment type="catalytic activity">
    <reaction evidence="1">
        <text>ATP + protein L-histidine = ADP + protein N-phospho-L-histidine.</text>
        <dbReference type="EC" id="2.7.13.3"/>
    </reaction>
</comment>
<dbReference type="SMART" id="SM00388">
    <property type="entry name" value="HisKA"/>
    <property type="match status" value="1"/>
</dbReference>
<dbReference type="EC" id="2.7.13.3" evidence="3"/>
<keyword evidence="8" id="KW-0472">Membrane</keyword>
<keyword evidence="6 10" id="KW-0418">Kinase</keyword>
<dbReference type="PRINTS" id="PR01780">
    <property type="entry name" value="LANTIREGPROT"/>
</dbReference>
<dbReference type="GO" id="GO:0004721">
    <property type="term" value="F:phosphoprotein phosphatase activity"/>
    <property type="evidence" value="ECO:0007669"/>
    <property type="project" value="TreeGrafter"/>
</dbReference>
<evidence type="ECO:0000256" key="3">
    <source>
        <dbReference type="ARBA" id="ARBA00012438"/>
    </source>
</evidence>
<dbReference type="CDD" id="cd00075">
    <property type="entry name" value="HATPase"/>
    <property type="match status" value="1"/>
</dbReference>
<keyword evidence="4" id="KW-0597">Phosphoprotein</keyword>
<keyword evidence="5" id="KW-0808">Transferase</keyword>
<dbReference type="InterPro" id="IPR036097">
    <property type="entry name" value="HisK_dim/P_sf"/>
</dbReference>
<comment type="subcellular location">
    <subcellularLocation>
        <location evidence="2">Membrane</location>
    </subcellularLocation>
</comment>
<proteinExistence type="predicted"/>
<protein>
    <recommendedName>
        <fullName evidence="3">histidine kinase</fullName>
        <ecNumber evidence="3">2.7.13.3</ecNumber>
    </recommendedName>
</protein>
<name>A0A9X2FK01_9LACO</name>
<evidence type="ECO:0000256" key="4">
    <source>
        <dbReference type="ARBA" id="ARBA00022553"/>
    </source>
</evidence>
<dbReference type="EMBL" id="JAIULA010000001">
    <property type="protein sequence ID" value="MCP0885723.1"/>
    <property type="molecule type" value="Genomic_DNA"/>
</dbReference>
<dbReference type="GO" id="GO:0000155">
    <property type="term" value="F:phosphorelay sensor kinase activity"/>
    <property type="evidence" value="ECO:0007669"/>
    <property type="project" value="InterPro"/>
</dbReference>
<dbReference type="Proteomes" id="UP001139006">
    <property type="component" value="Unassembled WGS sequence"/>
</dbReference>
<dbReference type="GO" id="GO:0005886">
    <property type="term" value="C:plasma membrane"/>
    <property type="evidence" value="ECO:0007669"/>
    <property type="project" value="TreeGrafter"/>
</dbReference>
<dbReference type="PANTHER" id="PTHR45453:SF1">
    <property type="entry name" value="PHOSPHATE REGULON SENSOR PROTEIN PHOR"/>
    <property type="match status" value="1"/>
</dbReference>
<dbReference type="SUPFAM" id="SSF55874">
    <property type="entry name" value="ATPase domain of HSP90 chaperone/DNA topoisomerase II/histidine kinase"/>
    <property type="match status" value="1"/>
</dbReference>
<dbReference type="GO" id="GO:0016036">
    <property type="term" value="P:cellular response to phosphate starvation"/>
    <property type="evidence" value="ECO:0007669"/>
    <property type="project" value="TreeGrafter"/>
</dbReference>
<reference evidence="10 11" key="1">
    <citation type="journal article" date="2023" name="Int. J. Syst. Evol. Microbiol.">
        <title>Ligilactobacillus ubinensis sp. nov., a novel species isolated from the wild ferment of a durian fruit (Durio zibethinus).</title>
        <authorList>
            <person name="Heng Y.C."/>
            <person name="Menon N."/>
            <person name="Chen B."/>
            <person name="Loo B.Z.L."/>
            <person name="Wong G.W.J."/>
            <person name="Lim A.C.H."/>
            <person name="Silvaraju S."/>
            <person name="Kittelmann S."/>
        </authorList>
    </citation>
    <scope>NUCLEOTIDE SEQUENCE [LARGE SCALE GENOMIC DNA]</scope>
    <source>
        <strain evidence="10 11">WILCCON 0076</strain>
    </source>
</reference>
<organism evidence="10 11">
    <name type="scientific">Ligilactobacillus ubinensis</name>
    <dbReference type="NCBI Taxonomy" id="2876789"/>
    <lineage>
        <taxon>Bacteria</taxon>
        <taxon>Bacillati</taxon>
        <taxon>Bacillota</taxon>
        <taxon>Bacilli</taxon>
        <taxon>Lactobacillales</taxon>
        <taxon>Lactobacillaceae</taxon>
        <taxon>Ligilactobacillus</taxon>
    </lineage>
</organism>
<dbReference type="SUPFAM" id="SSF47384">
    <property type="entry name" value="Homodimeric domain of signal transducing histidine kinase"/>
    <property type="match status" value="1"/>
</dbReference>
<evidence type="ECO:0000256" key="1">
    <source>
        <dbReference type="ARBA" id="ARBA00000085"/>
    </source>
</evidence>
<evidence type="ECO:0000256" key="8">
    <source>
        <dbReference type="SAM" id="Phobius"/>
    </source>
</evidence>
<keyword evidence="8" id="KW-1133">Transmembrane helix</keyword>
<dbReference type="Pfam" id="PF00512">
    <property type="entry name" value="HisKA"/>
    <property type="match status" value="1"/>
</dbReference>
<dbReference type="Gene3D" id="1.10.287.130">
    <property type="match status" value="1"/>
</dbReference>
<evidence type="ECO:0000256" key="2">
    <source>
        <dbReference type="ARBA" id="ARBA00004370"/>
    </source>
</evidence>
<dbReference type="SMART" id="SM00387">
    <property type="entry name" value="HATPase_c"/>
    <property type="match status" value="1"/>
</dbReference>
<keyword evidence="8" id="KW-0812">Transmembrane</keyword>
<evidence type="ECO:0000256" key="6">
    <source>
        <dbReference type="ARBA" id="ARBA00022777"/>
    </source>
</evidence>
<comment type="caution">
    <text evidence="10">The sequence shown here is derived from an EMBL/GenBank/DDBJ whole genome shotgun (WGS) entry which is preliminary data.</text>
</comment>
<dbReference type="InterPro" id="IPR005467">
    <property type="entry name" value="His_kinase_dom"/>
</dbReference>
<dbReference type="Gene3D" id="3.30.565.10">
    <property type="entry name" value="Histidine kinase-like ATPase, C-terminal domain"/>
    <property type="match status" value="1"/>
</dbReference>
<feature type="domain" description="Histidine kinase" evidence="9">
    <location>
        <begin position="88"/>
        <end position="297"/>
    </location>
</feature>
<dbReference type="InterPro" id="IPR036890">
    <property type="entry name" value="HATPase_C_sf"/>
</dbReference>
<dbReference type="RefSeq" id="WP_253358342.1">
    <property type="nucleotide sequence ID" value="NZ_JAIULA010000001.1"/>
</dbReference>
<dbReference type="PROSITE" id="PS50109">
    <property type="entry name" value="HIS_KIN"/>
    <property type="match status" value="1"/>
</dbReference>
<dbReference type="CDD" id="cd00082">
    <property type="entry name" value="HisKA"/>
    <property type="match status" value="1"/>
</dbReference>
<dbReference type="Pfam" id="PF02518">
    <property type="entry name" value="HATPase_c"/>
    <property type="match status" value="1"/>
</dbReference>
<feature type="transmembrane region" description="Helical" evidence="8">
    <location>
        <begin position="6"/>
        <end position="24"/>
    </location>
</feature>